<dbReference type="AlphaFoldDB" id="A0A9D2RX90"/>
<dbReference type="InterPro" id="IPR000297">
    <property type="entry name" value="PPIase_PpiC"/>
</dbReference>
<feature type="compositionally biased region" description="Acidic residues" evidence="2">
    <location>
        <begin position="352"/>
        <end position="385"/>
    </location>
</feature>
<dbReference type="SUPFAM" id="SSF54534">
    <property type="entry name" value="FKBP-like"/>
    <property type="match status" value="1"/>
</dbReference>
<feature type="compositionally biased region" description="Acidic residues" evidence="2">
    <location>
        <begin position="410"/>
        <end position="450"/>
    </location>
</feature>
<sequence length="450" mass="49510">MEEEMREMAKRTAVAALVGVTAMSMLAGCGEKNLDGTKTVATVNGTDIPLGIVSLSVRQQQAQTEAMYLSLMGSQANIWDTEAEEGVTYGEQLVDEVLQDVELMYIMREKAPDYGIEVTEEDETAIAEAAASFMEANDEETIQTLAVDEDMVKTLLELETYRERIYDPVVADVDTEMNEDEVQQSSFTYVSINFSSEELTDEEVQEKKDQAQDILDKMLEDPSADMDEIAKESDDTYSALSGTFTTNESDNDEVGDTSYPDEVIEALRTLEDGEVYDSVVETDTNCYILRLDEKNDEEATETKKESIISTRESNLYLETTQGWLDEADITENEDVLSALTVTNNHTFTIQTAEDETEAAEEDTSADTAGEETTEEDTAAEEEPTESDIASQDGEEESSADSNAASQTEESTGEETTEADEDTQSTDTEEDTADTEGSEEDTAADTSSETE</sequence>
<dbReference type="InterPro" id="IPR046357">
    <property type="entry name" value="PPIase_dom_sf"/>
</dbReference>
<proteinExistence type="predicted"/>
<dbReference type="EMBL" id="DWYZ01000287">
    <property type="protein sequence ID" value="HJB30087.1"/>
    <property type="molecule type" value="Genomic_DNA"/>
</dbReference>
<dbReference type="GO" id="GO:0003755">
    <property type="term" value="F:peptidyl-prolyl cis-trans isomerase activity"/>
    <property type="evidence" value="ECO:0007669"/>
    <property type="project" value="UniProtKB-KW"/>
</dbReference>
<feature type="region of interest" description="Disordered" evidence="2">
    <location>
        <begin position="351"/>
        <end position="450"/>
    </location>
</feature>
<protein>
    <submittedName>
        <fullName evidence="4">SurA N-terminal domain-containing protein</fullName>
    </submittedName>
</protein>
<dbReference type="Proteomes" id="UP000823842">
    <property type="component" value="Unassembled WGS sequence"/>
</dbReference>
<comment type="caution">
    <text evidence="4">The sequence shown here is derived from an EMBL/GenBank/DDBJ whole genome shotgun (WGS) entry which is preliminary data.</text>
</comment>
<organism evidence="4 5">
    <name type="scientific">Candidatus Blautia faecavium</name>
    <dbReference type="NCBI Taxonomy" id="2838487"/>
    <lineage>
        <taxon>Bacteria</taxon>
        <taxon>Bacillati</taxon>
        <taxon>Bacillota</taxon>
        <taxon>Clostridia</taxon>
        <taxon>Lachnospirales</taxon>
        <taxon>Lachnospiraceae</taxon>
        <taxon>Blautia</taxon>
    </lineage>
</organism>
<evidence type="ECO:0000256" key="2">
    <source>
        <dbReference type="SAM" id="MobiDB-lite"/>
    </source>
</evidence>
<feature type="compositionally biased region" description="Low complexity" evidence="2">
    <location>
        <begin position="399"/>
        <end position="409"/>
    </location>
</feature>
<keyword evidence="1" id="KW-0697">Rotamase</keyword>
<reference evidence="4" key="2">
    <citation type="submission" date="2021-04" db="EMBL/GenBank/DDBJ databases">
        <authorList>
            <person name="Gilroy R."/>
        </authorList>
    </citation>
    <scope>NUCLEOTIDE SEQUENCE</scope>
    <source>
        <strain evidence="4">ChiSjej1B19-5720</strain>
    </source>
</reference>
<accession>A0A9D2RX90</accession>
<dbReference type="SUPFAM" id="SSF109998">
    <property type="entry name" value="Triger factor/SurA peptide-binding domain-like"/>
    <property type="match status" value="1"/>
</dbReference>
<feature type="region of interest" description="Disordered" evidence="2">
    <location>
        <begin position="234"/>
        <end position="258"/>
    </location>
</feature>
<dbReference type="InterPro" id="IPR027304">
    <property type="entry name" value="Trigger_fact/SurA_dom_sf"/>
</dbReference>
<dbReference type="PROSITE" id="PS51257">
    <property type="entry name" value="PROKAR_LIPOPROTEIN"/>
    <property type="match status" value="1"/>
</dbReference>
<keyword evidence="1" id="KW-0413">Isomerase</keyword>
<evidence type="ECO:0000313" key="5">
    <source>
        <dbReference type="Proteomes" id="UP000823842"/>
    </source>
</evidence>
<evidence type="ECO:0000256" key="1">
    <source>
        <dbReference type="PROSITE-ProRule" id="PRU00278"/>
    </source>
</evidence>
<evidence type="ECO:0000313" key="4">
    <source>
        <dbReference type="EMBL" id="HJB30087.1"/>
    </source>
</evidence>
<feature type="compositionally biased region" description="Polar residues" evidence="2">
    <location>
        <begin position="236"/>
        <end position="248"/>
    </location>
</feature>
<name>A0A9D2RX90_9FIRM</name>
<dbReference type="Gene3D" id="3.10.50.40">
    <property type="match status" value="1"/>
</dbReference>
<gene>
    <name evidence="4" type="ORF">IAA06_15035</name>
</gene>
<feature type="domain" description="PpiC" evidence="3">
    <location>
        <begin position="184"/>
        <end position="293"/>
    </location>
</feature>
<evidence type="ECO:0000259" key="3">
    <source>
        <dbReference type="PROSITE" id="PS50198"/>
    </source>
</evidence>
<dbReference type="PROSITE" id="PS50198">
    <property type="entry name" value="PPIC_PPIASE_2"/>
    <property type="match status" value="1"/>
</dbReference>
<reference evidence="4" key="1">
    <citation type="journal article" date="2021" name="PeerJ">
        <title>Extensive microbial diversity within the chicken gut microbiome revealed by metagenomics and culture.</title>
        <authorList>
            <person name="Gilroy R."/>
            <person name="Ravi A."/>
            <person name="Getino M."/>
            <person name="Pursley I."/>
            <person name="Horton D.L."/>
            <person name="Alikhan N.F."/>
            <person name="Baker D."/>
            <person name="Gharbi K."/>
            <person name="Hall N."/>
            <person name="Watson M."/>
            <person name="Adriaenssens E.M."/>
            <person name="Foster-Nyarko E."/>
            <person name="Jarju S."/>
            <person name="Secka A."/>
            <person name="Antonio M."/>
            <person name="Oren A."/>
            <person name="Chaudhuri R.R."/>
            <person name="La Ragione R."/>
            <person name="Hildebrand F."/>
            <person name="Pallen M.J."/>
        </authorList>
    </citation>
    <scope>NUCLEOTIDE SEQUENCE</scope>
    <source>
        <strain evidence="4">ChiSjej1B19-5720</strain>
    </source>
</reference>